<sequence>MWCWDLTTDAASQSPTRQHRCWQLGFVWYRLENCEANKTHIRSFQPFDFSSHVCPYYLSSFLKSGDNQHGLPPHEVSKRIIEDEDEPYRNDEVECLGRRRTESRRI</sequence>
<dbReference type="AlphaFoldDB" id="A0A0M3IGT7"/>
<dbReference type="Proteomes" id="UP000036681">
    <property type="component" value="Unplaced"/>
</dbReference>
<organism evidence="1 2">
    <name type="scientific">Ascaris lumbricoides</name>
    <name type="common">Giant roundworm</name>
    <dbReference type="NCBI Taxonomy" id="6252"/>
    <lineage>
        <taxon>Eukaryota</taxon>
        <taxon>Metazoa</taxon>
        <taxon>Ecdysozoa</taxon>
        <taxon>Nematoda</taxon>
        <taxon>Chromadorea</taxon>
        <taxon>Rhabditida</taxon>
        <taxon>Spirurina</taxon>
        <taxon>Ascaridomorpha</taxon>
        <taxon>Ascaridoidea</taxon>
        <taxon>Ascarididae</taxon>
        <taxon>Ascaris</taxon>
    </lineage>
</organism>
<evidence type="ECO:0000313" key="2">
    <source>
        <dbReference type="WBParaSite" id="ALUE_0001755401-mRNA-1"/>
    </source>
</evidence>
<reference evidence="2" key="1">
    <citation type="submission" date="2017-02" db="UniProtKB">
        <authorList>
            <consortium name="WormBaseParasite"/>
        </authorList>
    </citation>
    <scope>IDENTIFICATION</scope>
</reference>
<accession>A0A0M3IGT7</accession>
<protein>
    <submittedName>
        <fullName evidence="2">Uncharacterized protein</fullName>
    </submittedName>
</protein>
<name>A0A0M3IGT7_ASCLU</name>
<keyword evidence="1" id="KW-1185">Reference proteome</keyword>
<dbReference type="WBParaSite" id="ALUE_0001755401-mRNA-1">
    <property type="protein sequence ID" value="ALUE_0001755401-mRNA-1"/>
    <property type="gene ID" value="ALUE_0001755401"/>
</dbReference>
<evidence type="ECO:0000313" key="1">
    <source>
        <dbReference type="Proteomes" id="UP000036681"/>
    </source>
</evidence>
<proteinExistence type="predicted"/>